<dbReference type="AlphaFoldDB" id="A0A6C0J539"/>
<evidence type="ECO:0000313" key="3">
    <source>
        <dbReference type="EMBL" id="QHT99067.1"/>
    </source>
</evidence>
<proteinExistence type="predicted"/>
<dbReference type="Gene3D" id="3.40.50.10810">
    <property type="entry name" value="Tandem AAA-ATPase domain"/>
    <property type="match status" value="1"/>
</dbReference>
<evidence type="ECO:0000259" key="2">
    <source>
        <dbReference type="PROSITE" id="PS51192"/>
    </source>
</evidence>
<accession>A0A6C0J539</accession>
<keyword evidence="1" id="KW-0378">Hydrolase</keyword>
<dbReference type="EMBL" id="MN740301">
    <property type="protein sequence ID" value="QHT99067.1"/>
    <property type="molecule type" value="Genomic_DNA"/>
</dbReference>
<dbReference type="SUPFAM" id="SSF52540">
    <property type="entry name" value="P-loop containing nucleoside triphosphate hydrolases"/>
    <property type="match status" value="2"/>
</dbReference>
<protein>
    <recommendedName>
        <fullName evidence="2">Helicase ATP-binding domain-containing protein</fullName>
    </recommendedName>
</protein>
<name>A0A6C0J539_9ZZZZ</name>
<reference evidence="3" key="1">
    <citation type="journal article" date="2020" name="Nature">
        <title>Giant virus diversity and host interactions through global metagenomics.</title>
        <authorList>
            <person name="Schulz F."/>
            <person name="Roux S."/>
            <person name="Paez-Espino D."/>
            <person name="Jungbluth S."/>
            <person name="Walsh D.A."/>
            <person name="Denef V.J."/>
            <person name="McMahon K.D."/>
            <person name="Konstantinidis K.T."/>
            <person name="Eloe-Fadrosh E.A."/>
            <person name="Kyrpides N.C."/>
            <person name="Woyke T."/>
        </authorList>
    </citation>
    <scope>NUCLEOTIDE SEQUENCE</scope>
    <source>
        <strain evidence="3">GVMAG-M-3300025695-21</strain>
    </source>
</reference>
<dbReference type="PROSITE" id="PS51192">
    <property type="entry name" value="HELICASE_ATP_BIND_1"/>
    <property type="match status" value="1"/>
</dbReference>
<dbReference type="InterPro" id="IPR027417">
    <property type="entry name" value="P-loop_NTPase"/>
</dbReference>
<dbReference type="SMART" id="SM00487">
    <property type="entry name" value="DEXDc"/>
    <property type="match status" value="1"/>
</dbReference>
<dbReference type="PANTHER" id="PTHR45766">
    <property type="entry name" value="DNA ANNEALING HELICASE AND ENDONUCLEASE ZRANB3 FAMILY MEMBER"/>
    <property type="match status" value="1"/>
</dbReference>
<feature type="domain" description="Helicase ATP-binding" evidence="2">
    <location>
        <begin position="157"/>
        <end position="350"/>
    </location>
</feature>
<dbReference type="PANTHER" id="PTHR45766:SF6">
    <property type="entry name" value="SWI_SNF-RELATED MATRIX-ASSOCIATED ACTIN-DEPENDENT REGULATOR OF CHROMATIN SUBFAMILY A-LIKE PROTEIN 1"/>
    <property type="match status" value="1"/>
</dbReference>
<dbReference type="InterPro" id="IPR038718">
    <property type="entry name" value="SNF2-like_sf"/>
</dbReference>
<organism evidence="3">
    <name type="scientific">viral metagenome</name>
    <dbReference type="NCBI Taxonomy" id="1070528"/>
    <lineage>
        <taxon>unclassified sequences</taxon>
        <taxon>metagenomes</taxon>
        <taxon>organismal metagenomes</taxon>
    </lineage>
</organism>
<evidence type="ECO:0000256" key="1">
    <source>
        <dbReference type="ARBA" id="ARBA00022801"/>
    </source>
</evidence>
<dbReference type="InterPro" id="IPR014901">
    <property type="entry name" value="2-cysteine_adaptor"/>
</dbReference>
<dbReference type="Pfam" id="PF08793">
    <property type="entry name" value="2C_adapt"/>
    <property type="match status" value="1"/>
</dbReference>
<dbReference type="InterPro" id="IPR000330">
    <property type="entry name" value="SNF2_N"/>
</dbReference>
<dbReference type="Pfam" id="PF00176">
    <property type="entry name" value="SNF2-rel_dom"/>
    <property type="match status" value="1"/>
</dbReference>
<sequence length="1123" mass="130106">MFPRKLNKEDCDKWLKDKKRNPITGYSLKETSPILKKIKEQCDILLKSDKEVVSTNIQKSSKEKKSVIQNIPKPTNIIPKVKQSKDVPKQSDEIQLYYPDINDKNFTDKLLNIYDYNLHKIPKYKTINTIGDFNNVSNKLCSVFEKTLYQHFISQYINNRTPYKSILLYHGVGVGKTCSAITLAETFLSQHSTNDEAKIWVVMPLSLKGSFKEQVFSTENIPFDMISNQCTNDIYLKLLNLTSENYQDSSKQLALKKIINSRYKIFTYDSYASYIEKNYIEKNLYVKDKVIIIDEAHNIRNTDTEDKRIYSALKYTTTNGINNRLVLLSATPMYNEPTDILDLLYLLLLNDKQTDLLNNYSKYFGIDYTKNTVKIDEELLKILKFLASRYISYLKGNNPFTFALKLSPKDSGIDIIEKTPKIDPFNKPIPETFKDWINQIPEGIVPSQIGDIQNKYIKNKKIDDNEKIGNANIFNNLQPMNIVYDNEIGEKGFSTFFTSIKDTELLNVRYNKQYENALMPDEEHLGRYSGKFLNICNFVKKSTGIVVIYSRYRYSGIIPIAIALEHMGFSREGTTNILDKPTIISDQPKYENIKNPKYCILTSDNKEIMGSTTIDKLIKVINDPKNIDGSKIKVILITPVASEGLSFYNTREIHLIEPWYHFNRSVQIIGRGIRNCRHQNLPLEYKNTTVFMHASVEKDNSKETIDLHAFRISTRKFKISNDIDNIINNNSLDCYLMKNINYFPKSLFKLGKIPIVTSQGVTIDYEYGDSDLIEPKCNINNKIDTDGFRKETYRHVTSNVITILKNLIINSINNDIFFINYKTLLEAIDFDEKVIMESIRKIIYPNVLLEDYTLIPHEDGIHIIKIQKNIPNKIKIILDETNSKSAIEEPKNIILKEDKETKLSKKKEDIINIDINNINNTFIALYSSLDNKTYISIVKNILENEILNERDEYIAKCLYLQGALIGKKEIKTKNNNTYIGYVNIFNLNQETNENLDATIYIKQENKYRDCTENEIEELKKNRSKPIYIPDMTDEKMPWGIYYPKKINKSDIIMNVFKIYTIGKSIGKKTGIDCTSLKKDIQKTILEQLNVPDADGKKFENCNIIVKELLNKGRLIMLPIYKPK</sequence>
<dbReference type="GO" id="GO:0005524">
    <property type="term" value="F:ATP binding"/>
    <property type="evidence" value="ECO:0007669"/>
    <property type="project" value="InterPro"/>
</dbReference>
<dbReference type="GO" id="GO:0016787">
    <property type="term" value="F:hydrolase activity"/>
    <property type="evidence" value="ECO:0007669"/>
    <property type="project" value="UniProtKB-KW"/>
</dbReference>
<dbReference type="InterPro" id="IPR014001">
    <property type="entry name" value="Helicase_ATP-bd"/>
</dbReference>